<feature type="transmembrane region" description="Helical" evidence="1">
    <location>
        <begin position="90"/>
        <end position="106"/>
    </location>
</feature>
<evidence type="ECO:0000256" key="1">
    <source>
        <dbReference type="SAM" id="Phobius"/>
    </source>
</evidence>
<dbReference type="EMBL" id="DSUJ01000008">
    <property type="protein sequence ID" value="HFI90456.1"/>
    <property type="molecule type" value="Genomic_DNA"/>
</dbReference>
<feature type="transmembrane region" description="Helical" evidence="1">
    <location>
        <begin position="126"/>
        <end position="143"/>
    </location>
</feature>
<keyword evidence="1" id="KW-0812">Transmembrane</keyword>
<comment type="caution">
    <text evidence="2">The sequence shown here is derived from an EMBL/GenBank/DDBJ whole genome shotgun (WGS) entry which is preliminary data.</text>
</comment>
<proteinExistence type="predicted"/>
<feature type="transmembrane region" description="Helical" evidence="1">
    <location>
        <begin position="29"/>
        <end position="49"/>
    </location>
</feature>
<evidence type="ECO:0008006" key="3">
    <source>
        <dbReference type="Google" id="ProtNLM"/>
    </source>
</evidence>
<name>A0A7V2ZIC6_9BACT</name>
<keyword evidence="1" id="KW-1133">Transmembrane helix</keyword>
<dbReference type="AlphaFoldDB" id="A0A7V2ZIC6"/>
<sequence>MEYIKVIIFLVAIVFPLLLSNNKNLSTKILKFVKMILFIHLVLLFILIFKLHHLLRDLFNIPNTVTYLLSAIPFVMLINKFSTQLKSGESIYLIFSVFLLGLAVLLDLLTDGRIIVLQKSDDVEEYLRIAGAIFWLIYNYFLYSRLKVI</sequence>
<feature type="transmembrane region" description="Helical" evidence="1">
    <location>
        <begin position="61"/>
        <end position="78"/>
    </location>
</feature>
<protein>
    <recommendedName>
        <fullName evidence="3">Transmembrane protein</fullName>
    </recommendedName>
</protein>
<reference evidence="2" key="1">
    <citation type="journal article" date="2020" name="mSystems">
        <title>Genome- and Community-Level Interaction Insights into Carbon Utilization and Element Cycling Functions of Hydrothermarchaeota in Hydrothermal Sediment.</title>
        <authorList>
            <person name="Zhou Z."/>
            <person name="Liu Y."/>
            <person name="Xu W."/>
            <person name="Pan J."/>
            <person name="Luo Z.H."/>
            <person name="Li M."/>
        </authorList>
    </citation>
    <scope>NUCLEOTIDE SEQUENCE [LARGE SCALE GENOMIC DNA]</scope>
    <source>
        <strain evidence="2">SpSt-479</strain>
    </source>
</reference>
<keyword evidence="1" id="KW-0472">Membrane</keyword>
<accession>A0A7V2ZIC6</accession>
<evidence type="ECO:0000313" key="2">
    <source>
        <dbReference type="EMBL" id="HFI90456.1"/>
    </source>
</evidence>
<feature type="transmembrane region" description="Helical" evidence="1">
    <location>
        <begin position="6"/>
        <end position="22"/>
    </location>
</feature>
<organism evidence="2">
    <name type="scientific">Ignavibacterium album</name>
    <dbReference type="NCBI Taxonomy" id="591197"/>
    <lineage>
        <taxon>Bacteria</taxon>
        <taxon>Pseudomonadati</taxon>
        <taxon>Ignavibacteriota</taxon>
        <taxon>Ignavibacteria</taxon>
        <taxon>Ignavibacteriales</taxon>
        <taxon>Ignavibacteriaceae</taxon>
        <taxon>Ignavibacterium</taxon>
    </lineage>
</organism>
<gene>
    <name evidence="2" type="ORF">ENS31_02870</name>
</gene>